<dbReference type="AlphaFoldDB" id="A0A4R0KE59"/>
<dbReference type="GO" id="GO:0022857">
    <property type="term" value="F:transmembrane transporter activity"/>
    <property type="evidence" value="ECO:0007669"/>
    <property type="project" value="InterPro"/>
</dbReference>
<feature type="transmembrane region" description="Helical" evidence="8">
    <location>
        <begin position="83"/>
        <end position="104"/>
    </location>
</feature>
<feature type="transmembrane region" description="Helical" evidence="8">
    <location>
        <begin position="140"/>
        <end position="158"/>
    </location>
</feature>
<dbReference type="RefSeq" id="WP_131362714.1">
    <property type="nucleotide sequence ID" value="NZ_SJKB01000012.1"/>
</dbReference>
<dbReference type="PANTHER" id="PTHR30472">
    <property type="entry name" value="FERRIC ENTEROBACTIN TRANSPORT SYSTEM PERMEASE PROTEIN"/>
    <property type="match status" value="1"/>
</dbReference>
<keyword evidence="4" id="KW-1003">Cell membrane</keyword>
<dbReference type="GO" id="GO:0033214">
    <property type="term" value="P:siderophore-iron import into cell"/>
    <property type="evidence" value="ECO:0007669"/>
    <property type="project" value="TreeGrafter"/>
</dbReference>
<feature type="transmembrane region" description="Helical" evidence="8">
    <location>
        <begin position="218"/>
        <end position="241"/>
    </location>
</feature>
<dbReference type="FunFam" id="1.10.3470.10:FF:000001">
    <property type="entry name" value="Vitamin B12 ABC transporter permease BtuC"/>
    <property type="match status" value="1"/>
</dbReference>
<dbReference type="Gene3D" id="1.10.3470.10">
    <property type="entry name" value="ABC transporter involved in vitamin B12 uptake, BtuC"/>
    <property type="match status" value="1"/>
</dbReference>
<dbReference type="GO" id="GO:0005886">
    <property type="term" value="C:plasma membrane"/>
    <property type="evidence" value="ECO:0007669"/>
    <property type="project" value="UniProtKB-SubCell"/>
</dbReference>
<evidence type="ECO:0000256" key="2">
    <source>
        <dbReference type="ARBA" id="ARBA00007935"/>
    </source>
</evidence>
<evidence type="ECO:0000256" key="4">
    <source>
        <dbReference type="ARBA" id="ARBA00022475"/>
    </source>
</evidence>
<dbReference type="PANTHER" id="PTHR30472:SF1">
    <property type="entry name" value="FE(3+) DICITRATE TRANSPORT SYSTEM PERMEASE PROTEIN FECC-RELATED"/>
    <property type="match status" value="1"/>
</dbReference>
<feature type="transmembrane region" description="Helical" evidence="8">
    <location>
        <begin position="116"/>
        <end position="134"/>
    </location>
</feature>
<keyword evidence="6 8" id="KW-1133">Transmembrane helix</keyword>
<feature type="transmembrane region" description="Helical" evidence="8">
    <location>
        <begin position="170"/>
        <end position="191"/>
    </location>
</feature>
<evidence type="ECO:0000256" key="6">
    <source>
        <dbReference type="ARBA" id="ARBA00022989"/>
    </source>
</evidence>
<keyword evidence="10" id="KW-1185">Reference proteome</keyword>
<evidence type="ECO:0000313" key="10">
    <source>
        <dbReference type="Proteomes" id="UP000291144"/>
    </source>
</evidence>
<dbReference type="CDD" id="cd06550">
    <property type="entry name" value="TM_ABC_iron-siderophores_like"/>
    <property type="match status" value="1"/>
</dbReference>
<name>A0A4R0KE59_9ACTN</name>
<dbReference type="InterPro" id="IPR037294">
    <property type="entry name" value="ABC_BtuC-like"/>
</dbReference>
<evidence type="ECO:0000256" key="8">
    <source>
        <dbReference type="SAM" id="Phobius"/>
    </source>
</evidence>
<accession>A0A4R0KE59</accession>
<dbReference type="SUPFAM" id="SSF81345">
    <property type="entry name" value="ABC transporter involved in vitamin B12 uptake, BtuC"/>
    <property type="match status" value="1"/>
</dbReference>
<evidence type="ECO:0000256" key="5">
    <source>
        <dbReference type="ARBA" id="ARBA00022692"/>
    </source>
</evidence>
<comment type="subcellular location">
    <subcellularLocation>
        <location evidence="1">Cell membrane</location>
        <topology evidence="1">Multi-pass membrane protein</topology>
    </subcellularLocation>
</comment>
<proteinExistence type="inferred from homology"/>
<dbReference type="Pfam" id="PF01032">
    <property type="entry name" value="FecCD"/>
    <property type="match status" value="1"/>
</dbReference>
<keyword evidence="7 8" id="KW-0472">Membrane</keyword>
<protein>
    <submittedName>
        <fullName evidence="9">Iron ABC transporter permease</fullName>
    </submittedName>
</protein>
<sequence length="354" mass="36413">MSLSVGTAPKPSEDAVHKRPKIVTNKQRVTWVTLVLLVVVAAGVAWGLSIGSQHISLARLPGALIKADQPDELILQSIRLPRVVLALCVGAALAVAGALMQAVAANPLAAPEIMGVNAGAVFVVVLAITVVPSLSGAPTILLAFGGAGVAGVSVMLLAGSGSGRVSPVRLALAGVTASSLLISLTQVLIIFDENSTDSVLFWLVGGVNFGTWQDVRNLLPWLVLGLIGAFAMARPLNLLALGDDMARGLGQNVERTRMLGSALVIVLCGAAVSVAGPVAFIGLIVPHIMRRIVGSSYTVLLPLCAVGGGVLVLYADILSRYVKPPFEVPAGVVTALIGAPIFVYLARRQKVTTS</sequence>
<comment type="caution">
    <text evidence="9">The sequence shown here is derived from an EMBL/GenBank/DDBJ whole genome shotgun (WGS) entry which is preliminary data.</text>
</comment>
<dbReference type="Proteomes" id="UP000291144">
    <property type="component" value="Unassembled WGS sequence"/>
</dbReference>
<keyword evidence="5 8" id="KW-0812">Transmembrane</keyword>
<evidence type="ECO:0000256" key="3">
    <source>
        <dbReference type="ARBA" id="ARBA00022448"/>
    </source>
</evidence>
<reference evidence="9 10" key="1">
    <citation type="submission" date="2019-02" db="EMBL/GenBank/DDBJ databases">
        <title>Kribbella capetownensis sp. nov. and Kribbella speibonae sp. nov., isolated from soil.</title>
        <authorList>
            <person name="Curtis S.M."/>
            <person name="Norton I."/>
            <person name="Everest G.J."/>
            <person name="Meyers P.R."/>
        </authorList>
    </citation>
    <scope>NUCLEOTIDE SEQUENCE [LARGE SCALE GENOMIC DNA]</scope>
    <source>
        <strain evidence="9 10">NRRL B-24813</strain>
    </source>
</reference>
<feature type="transmembrane region" description="Helical" evidence="8">
    <location>
        <begin position="29"/>
        <end position="48"/>
    </location>
</feature>
<evidence type="ECO:0000256" key="1">
    <source>
        <dbReference type="ARBA" id="ARBA00004651"/>
    </source>
</evidence>
<gene>
    <name evidence="9" type="ORF">E0H73_32210</name>
</gene>
<feature type="transmembrane region" description="Helical" evidence="8">
    <location>
        <begin position="326"/>
        <end position="346"/>
    </location>
</feature>
<feature type="transmembrane region" description="Helical" evidence="8">
    <location>
        <begin position="262"/>
        <end position="285"/>
    </location>
</feature>
<keyword evidence="3" id="KW-0813">Transport</keyword>
<feature type="transmembrane region" description="Helical" evidence="8">
    <location>
        <begin position="297"/>
        <end position="314"/>
    </location>
</feature>
<dbReference type="InterPro" id="IPR000522">
    <property type="entry name" value="ABC_transptr_permease_BtuC"/>
</dbReference>
<organism evidence="9 10">
    <name type="scientific">Kribbella pittospori</name>
    <dbReference type="NCBI Taxonomy" id="722689"/>
    <lineage>
        <taxon>Bacteria</taxon>
        <taxon>Bacillati</taxon>
        <taxon>Actinomycetota</taxon>
        <taxon>Actinomycetes</taxon>
        <taxon>Propionibacteriales</taxon>
        <taxon>Kribbellaceae</taxon>
        <taxon>Kribbella</taxon>
    </lineage>
</organism>
<dbReference type="OrthoDB" id="9782305at2"/>
<evidence type="ECO:0000256" key="7">
    <source>
        <dbReference type="ARBA" id="ARBA00023136"/>
    </source>
</evidence>
<dbReference type="EMBL" id="SJKB01000012">
    <property type="protein sequence ID" value="TCC56358.1"/>
    <property type="molecule type" value="Genomic_DNA"/>
</dbReference>
<comment type="similarity">
    <text evidence="2">Belongs to the binding-protein-dependent transport system permease family. FecCD subfamily.</text>
</comment>
<evidence type="ECO:0000313" key="9">
    <source>
        <dbReference type="EMBL" id="TCC56358.1"/>
    </source>
</evidence>